<dbReference type="SUPFAM" id="SSF141868">
    <property type="entry name" value="EAL domain-like"/>
    <property type="match status" value="1"/>
</dbReference>
<organism evidence="3 4">
    <name type="scientific">Rheinheimera riviphila</name>
    <dbReference type="NCBI Taxonomy" id="1834037"/>
    <lineage>
        <taxon>Bacteria</taxon>
        <taxon>Pseudomonadati</taxon>
        <taxon>Pseudomonadota</taxon>
        <taxon>Gammaproteobacteria</taxon>
        <taxon>Chromatiales</taxon>
        <taxon>Chromatiaceae</taxon>
        <taxon>Rheinheimera</taxon>
    </lineage>
</organism>
<dbReference type="InterPro" id="IPR001633">
    <property type="entry name" value="EAL_dom"/>
</dbReference>
<evidence type="ECO:0000313" key="3">
    <source>
        <dbReference type="EMBL" id="RVU31944.1"/>
    </source>
</evidence>
<reference evidence="3 4" key="1">
    <citation type="submission" date="2019-01" db="EMBL/GenBank/DDBJ databases">
        <authorList>
            <person name="Chen W.-M."/>
        </authorList>
    </citation>
    <scope>NUCLEOTIDE SEQUENCE [LARGE SCALE GENOMIC DNA]</scope>
    <source>
        <strain evidence="3 4">KYPC3</strain>
    </source>
</reference>
<dbReference type="PROSITE" id="PS50883">
    <property type="entry name" value="EAL"/>
    <property type="match status" value="1"/>
</dbReference>
<protein>
    <submittedName>
        <fullName evidence="3">EAL domain-containing protein</fullName>
    </submittedName>
</protein>
<dbReference type="Gene3D" id="3.30.70.270">
    <property type="match status" value="1"/>
</dbReference>
<feature type="transmembrane region" description="Helical" evidence="1">
    <location>
        <begin position="381"/>
        <end position="408"/>
    </location>
</feature>
<sequence length="881" mass="97500">MTRFRPRQQLHLLQRQRGSFAGLLLSTLLIAAVIIALNSLAVLSYQQQVPTKTVSMMMLDDQAVQTPQQALQQAAGQWQPLLDKGRQLGYHRGSLWFKLQFEPDANFALELAAPYLDDVRFYVLNANGDLVHEVQTGDQQPFAQRPLPSSSLLFPIQHSWTSESYQYLFRLENSGAIVFPLHYLETSPQLALLQQRNVLHGFFLGLMVFASLLAVLLALVTQQHSYALFSGLLLCIAAVQAEINGFSFQWLWPENPGLNHLVEWGLPLAVLCCSGFVRSFFQLQSPSRLRQMLLLIEVTAVLLLVATVICQLLVQPAALGYLKQSVVYLMQLCVLVSVLTGLVMLRQQPRRAAVFLLPMSVLLGSIVLAALRVLGILSESALTLIALELGTTLAAILMVSSLLVEIYLEKAAIARTQQLLLDRNLQLSQLQQQEIQRSKISAFYGLGSRLVLTELLNNQLASPNLHYRLLLLELQSFDQIEAVLGQQKTAEILQAYISQLQTFCKQRAPAVVSLGPASHETLFSLSPDKLALLVLEQDFVVVLTGLRKLMNQKFSLDGISPDFKPRYASVAVNRTYGDDAEALLANGLLALTYVDKTASHRSYQPQLTAESRQRLTLISELAKATQSQQLNLLFQPVQDIATQQVSSLEAFLRWQHPTLGAVSPAVFIPLAEEAGLMNNLTAWVYSQARKSQNQLFGQGFALPVSINLSAQDLANSQLIQTIVQHEQKYPKAQRVKFELAESAMNLDTAASQRSLELIKKSGTVLVMDDFGAGQSFIGKLASLPISEIKIDMALLSMLGTQKEMLLAAAIKLGKSLDLTVICEGVEHQKQYDFLTLHNADAVQGYLVARPMPLEDLIAYLTAQQQQQPDNTVEVVAQSGQA</sequence>
<keyword evidence="1" id="KW-0812">Transmembrane</keyword>
<dbReference type="RefSeq" id="WP_127701102.1">
    <property type="nucleotide sequence ID" value="NZ_SACS01000034.1"/>
</dbReference>
<feature type="transmembrane region" description="Helical" evidence="1">
    <location>
        <begin position="352"/>
        <end position="375"/>
    </location>
</feature>
<dbReference type="InterPro" id="IPR035919">
    <property type="entry name" value="EAL_sf"/>
</dbReference>
<dbReference type="InterPro" id="IPR043128">
    <property type="entry name" value="Rev_trsase/Diguanyl_cyclase"/>
</dbReference>
<dbReference type="Pfam" id="PF00563">
    <property type="entry name" value="EAL"/>
    <property type="match status" value="1"/>
</dbReference>
<comment type="caution">
    <text evidence="3">The sequence shown here is derived from an EMBL/GenBank/DDBJ whole genome shotgun (WGS) entry which is preliminary data.</text>
</comment>
<evidence type="ECO:0000259" key="2">
    <source>
        <dbReference type="PROSITE" id="PS50883"/>
    </source>
</evidence>
<dbReference type="Gene3D" id="2.60.40.2380">
    <property type="match status" value="1"/>
</dbReference>
<dbReference type="OrthoDB" id="6279314at2"/>
<dbReference type="Pfam" id="PF07695">
    <property type="entry name" value="7TMR-DISM_7TM"/>
    <property type="match status" value="1"/>
</dbReference>
<feature type="transmembrane region" description="Helical" evidence="1">
    <location>
        <begin position="226"/>
        <end position="252"/>
    </location>
</feature>
<dbReference type="GO" id="GO:0071111">
    <property type="term" value="F:cyclic-guanylate-specific phosphodiesterase activity"/>
    <property type="evidence" value="ECO:0007669"/>
    <property type="project" value="InterPro"/>
</dbReference>
<gene>
    <name evidence="3" type="ORF">EOE67_19435</name>
</gene>
<evidence type="ECO:0000313" key="4">
    <source>
        <dbReference type="Proteomes" id="UP000283077"/>
    </source>
</evidence>
<dbReference type="PANTHER" id="PTHR33121:SF79">
    <property type="entry name" value="CYCLIC DI-GMP PHOSPHODIESTERASE PDED-RELATED"/>
    <property type="match status" value="1"/>
</dbReference>
<evidence type="ECO:0000256" key="1">
    <source>
        <dbReference type="SAM" id="Phobius"/>
    </source>
</evidence>
<accession>A0A437QBL5</accession>
<feature type="transmembrane region" description="Helical" evidence="1">
    <location>
        <begin position="326"/>
        <end position="345"/>
    </location>
</feature>
<dbReference type="CDD" id="cd01948">
    <property type="entry name" value="EAL"/>
    <property type="match status" value="1"/>
</dbReference>
<dbReference type="PANTHER" id="PTHR33121">
    <property type="entry name" value="CYCLIC DI-GMP PHOSPHODIESTERASE PDEF"/>
    <property type="match status" value="1"/>
</dbReference>
<keyword evidence="1" id="KW-1133">Transmembrane helix</keyword>
<dbReference type="InterPro" id="IPR050706">
    <property type="entry name" value="Cyclic-di-GMP_PDE-like"/>
</dbReference>
<dbReference type="Pfam" id="PF07696">
    <property type="entry name" value="7TMR-DISMED2"/>
    <property type="match status" value="1"/>
</dbReference>
<feature type="transmembrane region" description="Helical" evidence="1">
    <location>
        <begin position="20"/>
        <end position="45"/>
    </location>
</feature>
<keyword evidence="4" id="KW-1185">Reference proteome</keyword>
<dbReference type="SMART" id="SM00052">
    <property type="entry name" value="EAL"/>
    <property type="match status" value="1"/>
</dbReference>
<name>A0A437QBL5_9GAMM</name>
<feature type="domain" description="EAL" evidence="2">
    <location>
        <begin position="614"/>
        <end position="864"/>
    </location>
</feature>
<dbReference type="Gene3D" id="3.20.20.450">
    <property type="entry name" value="EAL domain"/>
    <property type="match status" value="1"/>
</dbReference>
<dbReference type="Proteomes" id="UP000283077">
    <property type="component" value="Unassembled WGS sequence"/>
</dbReference>
<dbReference type="EMBL" id="SACS01000034">
    <property type="protein sequence ID" value="RVU31944.1"/>
    <property type="molecule type" value="Genomic_DNA"/>
</dbReference>
<feature type="transmembrane region" description="Helical" evidence="1">
    <location>
        <begin position="293"/>
        <end position="314"/>
    </location>
</feature>
<dbReference type="InterPro" id="IPR011622">
    <property type="entry name" value="7TMR_DISM_rcpt_extracell_dom2"/>
</dbReference>
<keyword evidence="1" id="KW-0472">Membrane</keyword>
<dbReference type="AlphaFoldDB" id="A0A437QBL5"/>
<dbReference type="InterPro" id="IPR011623">
    <property type="entry name" value="7TMR_DISM_rcpt_extracell_dom1"/>
</dbReference>
<feature type="transmembrane region" description="Helical" evidence="1">
    <location>
        <begin position="264"/>
        <end position="281"/>
    </location>
</feature>
<proteinExistence type="predicted"/>
<feature type="transmembrane region" description="Helical" evidence="1">
    <location>
        <begin position="198"/>
        <end position="219"/>
    </location>
</feature>